<sequence length="57" mass="6636">MEFFATLDETGFHINTDFILFKEDFHFKSNSRSPRWIDIECSGFDNLSVCIEPTDGD</sequence>
<protein>
    <submittedName>
        <fullName evidence="1">Uncharacterized protein</fullName>
    </submittedName>
</protein>
<name>A0A8H7E5F8_9EURO</name>
<gene>
    <name evidence="1" type="ORF">GJ744_008597</name>
</gene>
<keyword evidence="2" id="KW-1185">Reference proteome</keyword>
<organism evidence="1 2">
    <name type="scientific">Endocarpon pusillum</name>
    <dbReference type="NCBI Taxonomy" id="364733"/>
    <lineage>
        <taxon>Eukaryota</taxon>
        <taxon>Fungi</taxon>
        <taxon>Dikarya</taxon>
        <taxon>Ascomycota</taxon>
        <taxon>Pezizomycotina</taxon>
        <taxon>Eurotiomycetes</taxon>
        <taxon>Chaetothyriomycetidae</taxon>
        <taxon>Verrucariales</taxon>
        <taxon>Verrucariaceae</taxon>
        <taxon>Endocarpon</taxon>
    </lineage>
</organism>
<accession>A0A8H7E5F8</accession>
<reference evidence="1" key="1">
    <citation type="submission" date="2020-02" db="EMBL/GenBank/DDBJ databases">
        <authorList>
            <person name="Palmer J.M."/>
        </authorList>
    </citation>
    <scope>NUCLEOTIDE SEQUENCE</scope>
    <source>
        <strain evidence="1">EPUS1.4</strain>
        <tissue evidence="1">Thallus</tissue>
    </source>
</reference>
<dbReference type="AlphaFoldDB" id="A0A8H7E5F8"/>
<dbReference type="EMBL" id="JAACFV010000048">
    <property type="protein sequence ID" value="KAF7508888.1"/>
    <property type="molecule type" value="Genomic_DNA"/>
</dbReference>
<comment type="caution">
    <text evidence="1">The sequence shown here is derived from an EMBL/GenBank/DDBJ whole genome shotgun (WGS) entry which is preliminary data.</text>
</comment>
<evidence type="ECO:0000313" key="2">
    <source>
        <dbReference type="Proteomes" id="UP000606974"/>
    </source>
</evidence>
<evidence type="ECO:0000313" key="1">
    <source>
        <dbReference type="EMBL" id="KAF7508888.1"/>
    </source>
</evidence>
<proteinExistence type="predicted"/>
<dbReference type="Proteomes" id="UP000606974">
    <property type="component" value="Unassembled WGS sequence"/>
</dbReference>